<reference evidence="2" key="1">
    <citation type="journal article" date="2014" name="Front. Microbiol.">
        <title>High frequency of phylogenetically diverse reductive dehalogenase-homologous genes in deep subseafloor sedimentary metagenomes.</title>
        <authorList>
            <person name="Kawai M."/>
            <person name="Futagami T."/>
            <person name="Toyoda A."/>
            <person name="Takaki Y."/>
            <person name="Nishi S."/>
            <person name="Hori S."/>
            <person name="Arai W."/>
            <person name="Tsubouchi T."/>
            <person name="Morono Y."/>
            <person name="Uchiyama I."/>
            <person name="Ito T."/>
            <person name="Fujiyama A."/>
            <person name="Inagaki F."/>
            <person name="Takami H."/>
        </authorList>
    </citation>
    <scope>NUCLEOTIDE SEQUENCE</scope>
    <source>
        <strain evidence="2">Expedition CK06-06</strain>
    </source>
</reference>
<dbReference type="AlphaFoldDB" id="X0SB18"/>
<dbReference type="Pfam" id="PF01548">
    <property type="entry name" value="DEDD_Tnp_IS110"/>
    <property type="match status" value="1"/>
</dbReference>
<dbReference type="GO" id="GO:0003677">
    <property type="term" value="F:DNA binding"/>
    <property type="evidence" value="ECO:0007669"/>
    <property type="project" value="InterPro"/>
</dbReference>
<dbReference type="GO" id="GO:0006313">
    <property type="term" value="P:DNA transposition"/>
    <property type="evidence" value="ECO:0007669"/>
    <property type="project" value="InterPro"/>
</dbReference>
<dbReference type="EMBL" id="BARS01007098">
    <property type="protein sequence ID" value="GAF78258.1"/>
    <property type="molecule type" value="Genomic_DNA"/>
</dbReference>
<comment type="caution">
    <text evidence="2">The sequence shown here is derived from an EMBL/GenBank/DDBJ whole genome shotgun (WGS) entry which is preliminary data.</text>
</comment>
<dbReference type="InterPro" id="IPR002525">
    <property type="entry name" value="Transp_IS110-like_N"/>
</dbReference>
<evidence type="ECO:0000313" key="2">
    <source>
        <dbReference type="EMBL" id="GAF78258.1"/>
    </source>
</evidence>
<organism evidence="2">
    <name type="scientific">marine sediment metagenome</name>
    <dbReference type="NCBI Taxonomy" id="412755"/>
    <lineage>
        <taxon>unclassified sequences</taxon>
        <taxon>metagenomes</taxon>
        <taxon>ecological metagenomes</taxon>
    </lineage>
</organism>
<dbReference type="GO" id="GO:0004803">
    <property type="term" value="F:transposase activity"/>
    <property type="evidence" value="ECO:0007669"/>
    <property type="project" value="InterPro"/>
</dbReference>
<evidence type="ECO:0000259" key="1">
    <source>
        <dbReference type="Pfam" id="PF01548"/>
    </source>
</evidence>
<gene>
    <name evidence="2" type="ORF">S01H1_13733</name>
</gene>
<name>X0SB18_9ZZZZ</name>
<proteinExistence type="predicted"/>
<feature type="domain" description="Transposase IS110-like N-terminal" evidence="1">
    <location>
        <begin position="4"/>
        <end position="135"/>
    </location>
</feature>
<feature type="non-terminal residue" evidence="2">
    <location>
        <position position="137"/>
    </location>
</feature>
<sequence>MIHVGTDVHVRNSVLNAKDQDGQVLARGRCGNTMLELGAFFAPLERRAKSTGETIRVVMESTTNARAIQRLLTQYGREAGIDLTAEVLHARKLRVIAESVNKCDRVDANILTELSRSNLQLPVCYMPDDEEFALREH</sequence>
<accession>X0SB18</accession>
<protein>
    <recommendedName>
        <fullName evidence="1">Transposase IS110-like N-terminal domain-containing protein</fullName>
    </recommendedName>
</protein>